<evidence type="ECO:0000313" key="2">
    <source>
        <dbReference type="Proteomes" id="UP000299102"/>
    </source>
</evidence>
<proteinExistence type="predicted"/>
<gene>
    <name evidence="1" type="ORF">EVAR_21907_1</name>
</gene>
<comment type="caution">
    <text evidence="1">The sequence shown here is derived from an EMBL/GenBank/DDBJ whole genome shotgun (WGS) entry which is preliminary data.</text>
</comment>
<dbReference type="EMBL" id="BGZK01000843">
    <property type="protein sequence ID" value="GBP62535.1"/>
    <property type="molecule type" value="Genomic_DNA"/>
</dbReference>
<organism evidence="1 2">
    <name type="scientific">Eumeta variegata</name>
    <name type="common">Bagworm moth</name>
    <name type="synonym">Eumeta japonica</name>
    <dbReference type="NCBI Taxonomy" id="151549"/>
    <lineage>
        <taxon>Eukaryota</taxon>
        <taxon>Metazoa</taxon>
        <taxon>Ecdysozoa</taxon>
        <taxon>Arthropoda</taxon>
        <taxon>Hexapoda</taxon>
        <taxon>Insecta</taxon>
        <taxon>Pterygota</taxon>
        <taxon>Neoptera</taxon>
        <taxon>Endopterygota</taxon>
        <taxon>Lepidoptera</taxon>
        <taxon>Glossata</taxon>
        <taxon>Ditrysia</taxon>
        <taxon>Tineoidea</taxon>
        <taxon>Psychidae</taxon>
        <taxon>Oiketicinae</taxon>
        <taxon>Eumeta</taxon>
    </lineage>
</organism>
<sequence>MCYHIPYCSRVEWPATTPMRCVNSRLTDSSKCLRENPVGFRPHVRVGQSRSRRAVGETGSRRLFVGRHGRVASVVDGEAFVRHADLYENIKVRCLGFGSFKKKNNRTISSRAITAPDFVRIYLIVDQTVIVAGVSLSIVLWRLSARVQSAASWRVQRKMPALGCDMASHYANPIPYPGYGNSYQTLGYPQPLDVECSRLYPGYPREHGNTAAVRPNVVAPAYQNGGGTCRQSHPPDCQEFHNYQQMRSQPPRLMLTRCMTIFNPLAYTPAAEFRHHHHRHHLDSWRYITVRLKRNFLSHTVILRNDLPSSVFPINYDEGVFSERAYSFLNGRRSPSDCLGVSDVHGQP</sequence>
<dbReference type="AlphaFoldDB" id="A0A4C1XK03"/>
<keyword evidence="2" id="KW-1185">Reference proteome</keyword>
<accession>A0A4C1XK03</accession>
<evidence type="ECO:0000313" key="1">
    <source>
        <dbReference type="EMBL" id="GBP62535.1"/>
    </source>
</evidence>
<name>A0A4C1XK03_EUMVA</name>
<dbReference type="Proteomes" id="UP000299102">
    <property type="component" value="Unassembled WGS sequence"/>
</dbReference>
<reference evidence="1 2" key="1">
    <citation type="journal article" date="2019" name="Commun. Biol.">
        <title>The bagworm genome reveals a unique fibroin gene that provides high tensile strength.</title>
        <authorList>
            <person name="Kono N."/>
            <person name="Nakamura H."/>
            <person name="Ohtoshi R."/>
            <person name="Tomita M."/>
            <person name="Numata K."/>
            <person name="Arakawa K."/>
        </authorList>
    </citation>
    <scope>NUCLEOTIDE SEQUENCE [LARGE SCALE GENOMIC DNA]</scope>
</reference>
<protein>
    <submittedName>
        <fullName evidence="1">Uncharacterized protein</fullName>
    </submittedName>
</protein>